<dbReference type="AlphaFoldDB" id="A0A0N8H3J8"/>
<dbReference type="Pfam" id="PF08818">
    <property type="entry name" value="DUF1801"/>
    <property type="match status" value="1"/>
</dbReference>
<name>A0A0N8H3J8_9FLAO</name>
<keyword evidence="3" id="KW-1185">Reference proteome</keyword>
<evidence type="ECO:0000259" key="1">
    <source>
        <dbReference type="Pfam" id="PF08818"/>
    </source>
</evidence>
<organism evidence="2 3">
    <name type="scientific">Croceitalea dokdonensis DOKDO 023</name>
    <dbReference type="NCBI Taxonomy" id="1300341"/>
    <lineage>
        <taxon>Bacteria</taxon>
        <taxon>Pseudomonadati</taxon>
        <taxon>Bacteroidota</taxon>
        <taxon>Flavobacteriia</taxon>
        <taxon>Flavobacteriales</taxon>
        <taxon>Flavobacteriaceae</taxon>
        <taxon>Croceitalea</taxon>
    </lineage>
</organism>
<dbReference type="OrthoDB" id="214150at2"/>
<dbReference type="Gene3D" id="3.90.1150.200">
    <property type="match status" value="1"/>
</dbReference>
<reference evidence="2 3" key="1">
    <citation type="submission" date="2015-09" db="EMBL/GenBank/DDBJ databases">
        <title>Genome sequence of the marine flavobacterium Croceitalea dokdonensis DOKDO 023 that contains proton- and sodium-pumping rhodopsins.</title>
        <authorList>
            <person name="Kwon S.-K."/>
            <person name="Lee H.K."/>
            <person name="Kwak M.-J."/>
            <person name="Kim J.F."/>
        </authorList>
    </citation>
    <scope>NUCLEOTIDE SEQUENCE [LARGE SCALE GENOMIC DNA]</scope>
    <source>
        <strain evidence="2 3">DOKDO 023</strain>
    </source>
</reference>
<evidence type="ECO:0000313" key="2">
    <source>
        <dbReference type="EMBL" id="KPM30772.1"/>
    </source>
</evidence>
<dbReference type="RefSeq" id="WP_054560243.1">
    <property type="nucleotide sequence ID" value="NZ_LDJX01000007.1"/>
</dbReference>
<dbReference type="Pfam" id="PF13376">
    <property type="entry name" value="OmdA"/>
    <property type="match status" value="1"/>
</dbReference>
<dbReference type="EMBL" id="LDJX01000007">
    <property type="protein sequence ID" value="KPM30772.1"/>
    <property type="molecule type" value="Genomic_DNA"/>
</dbReference>
<comment type="caution">
    <text evidence="2">The sequence shown here is derived from an EMBL/GenBank/DDBJ whole genome shotgun (WGS) entry which is preliminary data.</text>
</comment>
<feature type="domain" description="YdhG-like" evidence="1">
    <location>
        <begin position="19"/>
        <end position="113"/>
    </location>
</feature>
<dbReference type="STRING" id="1300341.I595_3269"/>
<dbReference type="InterPro" id="IPR014922">
    <property type="entry name" value="YdhG-like"/>
</dbReference>
<accession>A0A0N8H3J8</accession>
<gene>
    <name evidence="2" type="ORF">I595_3269</name>
</gene>
<proteinExistence type="predicted"/>
<dbReference type="Proteomes" id="UP000050280">
    <property type="component" value="Unassembled WGS sequence"/>
</dbReference>
<sequence>MSTLEKVTSYYEKEHPFKEGITILRKLAKETDLKEDYKWQFPTYTLHGKNVFSICRFKKHFGVWFFKGVLLNDRDNVLVNAQKGKTKEMRHWKFKSNQEINTALVREYFMEAILNQQQGKTTVAKIPEAIVVPQLLAAALRQDPSLQKAFYQLTTSKQRAYALYIHDAKRENTKLNRLQKIIPMIKKGLGLSDKYR</sequence>
<evidence type="ECO:0000313" key="3">
    <source>
        <dbReference type="Proteomes" id="UP000050280"/>
    </source>
</evidence>
<dbReference type="SUPFAM" id="SSF159888">
    <property type="entry name" value="YdhG-like"/>
    <property type="match status" value="1"/>
</dbReference>
<protein>
    <recommendedName>
        <fullName evidence="1">YdhG-like domain-containing protein</fullName>
    </recommendedName>
</protein>